<protein>
    <submittedName>
        <fullName evidence="8">Formate-dependent nitrite reductase, membrane component</fullName>
    </submittedName>
</protein>
<evidence type="ECO:0000313" key="8">
    <source>
        <dbReference type="EMBL" id="AFL69685.1"/>
    </source>
</evidence>
<dbReference type="GO" id="GO:0005886">
    <property type="term" value="C:plasma membrane"/>
    <property type="evidence" value="ECO:0007669"/>
    <property type="project" value="UniProtKB-SubCell"/>
</dbReference>
<dbReference type="AlphaFoldDB" id="I3Y0G1"/>
<keyword evidence="9" id="KW-1185">Reference proteome</keyword>
<evidence type="ECO:0000313" key="9">
    <source>
        <dbReference type="Proteomes" id="UP000006176"/>
    </source>
</evidence>
<evidence type="ECO:0000256" key="7">
    <source>
        <dbReference type="SAM" id="Phobius"/>
    </source>
</evidence>
<organism evidence="8 9">
    <name type="scientific">Sulfurospirillum barnesii (strain ATCC 700032 / DSM 10660 / SES-3)</name>
    <dbReference type="NCBI Taxonomy" id="760154"/>
    <lineage>
        <taxon>Bacteria</taxon>
        <taxon>Pseudomonadati</taxon>
        <taxon>Campylobacterota</taxon>
        <taxon>Epsilonproteobacteria</taxon>
        <taxon>Campylobacterales</taxon>
        <taxon>Sulfurospirillaceae</taxon>
        <taxon>Sulfurospirillum</taxon>
    </lineage>
</organism>
<gene>
    <name evidence="8" type="ordered locus">Sulba_2418</name>
</gene>
<name>I3Y0G1_SULBS</name>
<feature type="transmembrane region" description="Helical" evidence="7">
    <location>
        <begin position="179"/>
        <end position="203"/>
    </location>
</feature>
<dbReference type="HOGENOM" id="CLU_045348_1_2_7"/>
<feature type="transmembrane region" description="Helical" evidence="7">
    <location>
        <begin position="145"/>
        <end position="167"/>
    </location>
</feature>
<dbReference type="InterPro" id="IPR052049">
    <property type="entry name" value="Electron_transfer_protein"/>
</dbReference>
<evidence type="ECO:0000256" key="2">
    <source>
        <dbReference type="ARBA" id="ARBA00008929"/>
    </source>
</evidence>
<dbReference type="eggNOG" id="COG3301">
    <property type="taxonomic scope" value="Bacteria"/>
</dbReference>
<evidence type="ECO:0000256" key="3">
    <source>
        <dbReference type="ARBA" id="ARBA00022475"/>
    </source>
</evidence>
<dbReference type="Pfam" id="PF03916">
    <property type="entry name" value="NrfD"/>
    <property type="match status" value="1"/>
</dbReference>
<reference evidence="8 9" key="1">
    <citation type="submission" date="2012-06" db="EMBL/GenBank/DDBJ databases">
        <title>Complete sequence of Sulfurospirillum barnesii SES-3.</title>
        <authorList>
            <consortium name="US DOE Joint Genome Institute"/>
            <person name="Lucas S."/>
            <person name="Han J."/>
            <person name="Lapidus A."/>
            <person name="Cheng J.-F."/>
            <person name="Goodwin L."/>
            <person name="Pitluck S."/>
            <person name="Peters L."/>
            <person name="Ovchinnikova G."/>
            <person name="Lu M."/>
            <person name="Detter J.C."/>
            <person name="Han C."/>
            <person name="Tapia R."/>
            <person name="Land M."/>
            <person name="Hauser L."/>
            <person name="Kyrpides N."/>
            <person name="Ivanova N."/>
            <person name="Pagani I."/>
            <person name="Stolz J."/>
            <person name="Arkin A."/>
            <person name="Dehal P."/>
            <person name="Oremland R."/>
            <person name="Saltikov C."/>
            <person name="Basu P."/>
            <person name="Hollibaugh J."/>
            <person name="Newman D."/>
            <person name="Stolyar S."/>
            <person name="Hazen T."/>
            <person name="Woyke T."/>
        </authorList>
    </citation>
    <scope>NUCLEOTIDE SEQUENCE [LARGE SCALE GENOMIC DNA]</scope>
    <source>
        <strain evidence="9">ATCC 700032 / DSM 10660 / SES-3</strain>
    </source>
</reference>
<feature type="transmembrane region" description="Helical" evidence="7">
    <location>
        <begin position="251"/>
        <end position="275"/>
    </location>
</feature>
<dbReference type="EMBL" id="CP003333">
    <property type="protein sequence ID" value="AFL69685.1"/>
    <property type="molecule type" value="Genomic_DNA"/>
</dbReference>
<dbReference type="OrthoDB" id="5338896at2"/>
<feature type="transmembrane region" description="Helical" evidence="7">
    <location>
        <begin position="115"/>
        <end position="139"/>
    </location>
</feature>
<evidence type="ECO:0000256" key="6">
    <source>
        <dbReference type="ARBA" id="ARBA00023136"/>
    </source>
</evidence>
<accession>I3Y0G1</accession>
<dbReference type="PANTHER" id="PTHR34856">
    <property type="entry name" value="PROTEIN NRFD"/>
    <property type="match status" value="1"/>
</dbReference>
<keyword evidence="4 7" id="KW-0812">Transmembrane</keyword>
<feature type="transmembrane region" description="Helical" evidence="7">
    <location>
        <begin position="44"/>
        <end position="61"/>
    </location>
</feature>
<sequence>MDLLWDVRVSLDLFLGGLGVGAFLVGAVLYYMDAKIYESMIKKAFIITPILVIAGLLLLLTELGRPLNVIKTIYAINPTSFMSIGIFLQSAFVAVGLLIAFSILTKGVESVCAKFVYIGAVLAGLVGLYHGLLLTGISIEPWNNAIPVIFFISSILAGSSLVFLLNLSELDTLLQKFKIPVIINMILTLELAAIFAWVYNLALTTASSKHAYDVLMGSFGLEFWGLSIIVGLLIPLALLTMVILGKTTLKAVALPTFATMVIGSFFLKNLVVYLGQAV</sequence>
<feature type="transmembrane region" description="Helical" evidence="7">
    <location>
        <begin position="13"/>
        <end position="32"/>
    </location>
</feature>
<comment type="similarity">
    <text evidence="2">Belongs to the NrfD family.</text>
</comment>
<dbReference type="KEGG" id="sba:Sulba_2418"/>
<feature type="transmembrane region" description="Helical" evidence="7">
    <location>
        <begin position="223"/>
        <end position="244"/>
    </location>
</feature>
<evidence type="ECO:0000256" key="5">
    <source>
        <dbReference type="ARBA" id="ARBA00022989"/>
    </source>
</evidence>
<comment type="subcellular location">
    <subcellularLocation>
        <location evidence="1">Cell membrane</location>
        <topology evidence="1">Multi-pass membrane protein</topology>
    </subcellularLocation>
</comment>
<evidence type="ECO:0000256" key="4">
    <source>
        <dbReference type="ARBA" id="ARBA00022692"/>
    </source>
</evidence>
<keyword evidence="5 7" id="KW-1133">Transmembrane helix</keyword>
<dbReference type="RefSeq" id="WP_014770548.1">
    <property type="nucleotide sequence ID" value="NC_018002.1"/>
</dbReference>
<dbReference type="PATRIC" id="fig|760154.4.peg.2415"/>
<keyword evidence="6 7" id="KW-0472">Membrane</keyword>
<proteinExistence type="inferred from homology"/>
<evidence type="ECO:0000256" key="1">
    <source>
        <dbReference type="ARBA" id="ARBA00004651"/>
    </source>
</evidence>
<dbReference type="PANTHER" id="PTHR34856:SF2">
    <property type="entry name" value="PROTEIN NRFD"/>
    <property type="match status" value="1"/>
</dbReference>
<keyword evidence="3" id="KW-1003">Cell membrane</keyword>
<dbReference type="STRING" id="760154.Sulba_2418"/>
<dbReference type="Gene3D" id="1.20.1630.10">
    <property type="entry name" value="Formate dehydrogenase/DMSO reductase domain"/>
    <property type="match status" value="1"/>
</dbReference>
<dbReference type="InterPro" id="IPR005614">
    <property type="entry name" value="NrfD-like"/>
</dbReference>
<dbReference type="Proteomes" id="UP000006176">
    <property type="component" value="Chromosome"/>
</dbReference>
<feature type="transmembrane region" description="Helical" evidence="7">
    <location>
        <begin position="81"/>
        <end position="103"/>
    </location>
</feature>